<dbReference type="Proteomes" id="UP000714380">
    <property type="component" value="Unassembled WGS sequence"/>
</dbReference>
<keyword evidence="2" id="KW-1133">Transmembrane helix</keyword>
<protein>
    <submittedName>
        <fullName evidence="3">DUF3087 family protein</fullName>
    </submittedName>
</protein>
<gene>
    <name evidence="3" type="ORF">I9W95_06450</name>
</gene>
<dbReference type="RefSeq" id="WP_225673061.1">
    <property type="nucleotide sequence ID" value="NZ_JAEDAH010000031.1"/>
</dbReference>
<proteinExistence type="predicted"/>
<dbReference type="Pfam" id="PF11286">
    <property type="entry name" value="DUF3087"/>
    <property type="match status" value="1"/>
</dbReference>
<sequence>MKLENIDKSLFKKRLNRFQGGLVAGLLVLSLLLSQLFIALWSDGDSNTLLNLAAVAVSAFLLAGVVNVIKDKPYMAEITYARRLKSELNRIYRASRKLEKALEDEREVAFVIRYFQLHGSRHLYQLEDNTLTLDDLNRQIAEFDERLAALGLSPTVEDYAPELLQQL</sequence>
<keyword evidence="2" id="KW-0812">Transmembrane</keyword>
<dbReference type="InterPro" id="IPR021438">
    <property type="entry name" value="DUF3087"/>
</dbReference>
<organism evidence="3 4">
    <name type="scientific">Thalassolituus marinus</name>
    <dbReference type="NCBI Taxonomy" id="671053"/>
    <lineage>
        <taxon>Bacteria</taxon>
        <taxon>Pseudomonadati</taxon>
        <taxon>Pseudomonadota</taxon>
        <taxon>Gammaproteobacteria</taxon>
        <taxon>Oceanospirillales</taxon>
        <taxon>Oceanospirillaceae</taxon>
        <taxon>Thalassolituus</taxon>
    </lineage>
</organism>
<evidence type="ECO:0000313" key="3">
    <source>
        <dbReference type="EMBL" id="MCA6063246.1"/>
    </source>
</evidence>
<evidence type="ECO:0000256" key="2">
    <source>
        <dbReference type="SAM" id="Phobius"/>
    </source>
</evidence>
<accession>A0ABS7ZNG4</accession>
<feature type="transmembrane region" description="Helical" evidence="2">
    <location>
        <begin position="48"/>
        <end position="69"/>
    </location>
</feature>
<evidence type="ECO:0000313" key="4">
    <source>
        <dbReference type="Proteomes" id="UP000714380"/>
    </source>
</evidence>
<keyword evidence="4" id="KW-1185">Reference proteome</keyword>
<keyword evidence="2" id="KW-0472">Membrane</keyword>
<feature type="coiled-coil region" evidence="1">
    <location>
        <begin position="126"/>
        <end position="153"/>
    </location>
</feature>
<name>A0ABS7ZNG4_9GAMM</name>
<dbReference type="EMBL" id="JAEDAH010000031">
    <property type="protein sequence ID" value="MCA6063246.1"/>
    <property type="molecule type" value="Genomic_DNA"/>
</dbReference>
<feature type="transmembrane region" description="Helical" evidence="2">
    <location>
        <begin position="21"/>
        <end position="42"/>
    </location>
</feature>
<reference evidence="3 4" key="1">
    <citation type="submission" date="2020-12" db="EMBL/GenBank/DDBJ databases">
        <title>Novel Thalassolituus-related marine hydrocarbonoclastic bacteria mediated algae-derived hydrocarbons mineralization in twilight zone of the northern South China Sea.</title>
        <authorList>
            <person name="Dong C."/>
        </authorList>
    </citation>
    <scope>NUCLEOTIDE SEQUENCE [LARGE SCALE GENOMIC DNA]</scope>
    <source>
        <strain evidence="3 4">IMCC1826</strain>
    </source>
</reference>
<comment type="caution">
    <text evidence="3">The sequence shown here is derived from an EMBL/GenBank/DDBJ whole genome shotgun (WGS) entry which is preliminary data.</text>
</comment>
<evidence type="ECO:0000256" key="1">
    <source>
        <dbReference type="SAM" id="Coils"/>
    </source>
</evidence>
<keyword evidence="1" id="KW-0175">Coiled coil</keyword>